<organism evidence="1 2">
    <name type="scientific">Dentiscutata heterogama</name>
    <dbReference type="NCBI Taxonomy" id="1316150"/>
    <lineage>
        <taxon>Eukaryota</taxon>
        <taxon>Fungi</taxon>
        <taxon>Fungi incertae sedis</taxon>
        <taxon>Mucoromycota</taxon>
        <taxon>Glomeromycotina</taxon>
        <taxon>Glomeromycetes</taxon>
        <taxon>Diversisporales</taxon>
        <taxon>Gigasporaceae</taxon>
        <taxon>Dentiscutata</taxon>
    </lineage>
</organism>
<evidence type="ECO:0000313" key="1">
    <source>
        <dbReference type="EMBL" id="CAG8637426.1"/>
    </source>
</evidence>
<evidence type="ECO:0000313" key="2">
    <source>
        <dbReference type="Proteomes" id="UP000789702"/>
    </source>
</evidence>
<sequence length="70" mass="7971">MASIFSASSSSKRIDTTSYGSNDSSTRNKKLETVLSKPHSKQWQQKLTWNIVKFFLTCTLPLSLIENKNF</sequence>
<comment type="caution">
    <text evidence="1">The sequence shown here is derived from an EMBL/GenBank/DDBJ whole genome shotgun (WGS) entry which is preliminary data.</text>
</comment>
<proteinExistence type="predicted"/>
<feature type="non-terminal residue" evidence="1">
    <location>
        <position position="70"/>
    </location>
</feature>
<gene>
    <name evidence="1" type="ORF">DHETER_LOCUS8675</name>
</gene>
<name>A0ACA9N9G1_9GLOM</name>
<dbReference type="EMBL" id="CAJVPU010014101">
    <property type="protein sequence ID" value="CAG8637426.1"/>
    <property type="molecule type" value="Genomic_DNA"/>
</dbReference>
<reference evidence="1" key="1">
    <citation type="submission" date="2021-06" db="EMBL/GenBank/DDBJ databases">
        <authorList>
            <person name="Kallberg Y."/>
            <person name="Tangrot J."/>
            <person name="Rosling A."/>
        </authorList>
    </citation>
    <scope>NUCLEOTIDE SEQUENCE</scope>
    <source>
        <strain evidence="1">IL203A</strain>
    </source>
</reference>
<accession>A0ACA9N9G1</accession>
<protein>
    <submittedName>
        <fullName evidence="1">7319_t:CDS:1</fullName>
    </submittedName>
</protein>
<keyword evidence="2" id="KW-1185">Reference proteome</keyword>
<dbReference type="Proteomes" id="UP000789702">
    <property type="component" value="Unassembled WGS sequence"/>
</dbReference>